<evidence type="ECO:0000313" key="2">
    <source>
        <dbReference type="Proteomes" id="UP000216478"/>
    </source>
</evidence>
<comment type="caution">
    <text evidence="1">The sequence shown here is derived from an EMBL/GenBank/DDBJ whole genome shotgun (WGS) entry which is preliminary data.</text>
</comment>
<sequence>MWDVKWFENYLILSDPKSPDYGTLRPAFDEHSLSVITMKKLVEMGAEGIPPIDLELPDP</sequence>
<dbReference type="AlphaFoldDB" id="A0A256FRP9"/>
<accession>A0A256FRP9</accession>
<organism evidence="1 2">
    <name type="scientific">Brucella grignonensis</name>
    <dbReference type="NCBI Taxonomy" id="94627"/>
    <lineage>
        <taxon>Bacteria</taxon>
        <taxon>Pseudomonadati</taxon>
        <taxon>Pseudomonadota</taxon>
        <taxon>Alphaproteobacteria</taxon>
        <taxon>Hyphomicrobiales</taxon>
        <taxon>Brucellaceae</taxon>
        <taxon>Brucella/Ochrobactrum group</taxon>
        <taxon>Brucella</taxon>
    </lineage>
</organism>
<name>A0A256FRP9_9HYPH</name>
<gene>
    <name evidence="1" type="ORF">CEV33_3877</name>
</gene>
<evidence type="ECO:0000313" key="1">
    <source>
        <dbReference type="EMBL" id="OYR17420.1"/>
    </source>
</evidence>
<keyword evidence="2" id="KW-1185">Reference proteome</keyword>
<reference evidence="1 2" key="1">
    <citation type="submission" date="2017-07" db="EMBL/GenBank/DDBJ databases">
        <title>Phylogenetic study on the rhizospheric bacterium Ochrobactrum sp. A44.</title>
        <authorList>
            <person name="Krzyzanowska D.M."/>
            <person name="Ossowicki A."/>
            <person name="Rajewska M."/>
            <person name="Maciag T."/>
            <person name="Kaczynski Z."/>
            <person name="Czerwicka M."/>
            <person name="Jafra S."/>
        </authorList>
    </citation>
    <scope>NUCLEOTIDE SEQUENCE [LARGE SCALE GENOMIC DNA]</scope>
    <source>
        <strain evidence="1 2">OgA9a</strain>
    </source>
</reference>
<dbReference type="EMBL" id="NNRL01000147">
    <property type="protein sequence ID" value="OYR17420.1"/>
    <property type="molecule type" value="Genomic_DNA"/>
</dbReference>
<dbReference type="Proteomes" id="UP000216478">
    <property type="component" value="Unassembled WGS sequence"/>
</dbReference>
<proteinExistence type="predicted"/>
<protein>
    <submittedName>
        <fullName evidence="1">Uncharacterized protein</fullName>
    </submittedName>
</protein>